<name>A0A0G4L995_VERLO</name>
<feature type="non-terminal residue" evidence="9">
    <location>
        <position position="1"/>
    </location>
</feature>
<evidence type="ECO:0000313" key="9">
    <source>
        <dbReference type="EMBL" id="CRK18544.1"/>
    </source>
</evidence>
<evidence type="ECO:0000256" key="7">
    <source>
        <dbReference type="ARBA" id="ARBA00023034"/>
    </source>
</evidence>
<dbReference type="CDD" id="cd14943">
    <property type="entry name" value="TRAPPC5_Trs31"/>
    <property type="match status" value="1"/>
</dbReference>
<reference evidence="10" key="1">
    <citation type="submission" date="2015-05" db="EMBL/GenBank/DDBJ databases">
        <authorList>
            <person name="Fogelqvist Johan"/>
        </authorList>
    </citation>
    <scope>NUCLEOTIDE SEQUENCE [LARGE SCALE GENOMIC DNA]</scope>
</reference>
<dbReference type="PANTHER" id="PTHR20902">
    <property type="entry name" value="41-2 PROTEIN ANTIGEN-RELATED"/>
    <property type="match status" value="1"/>
</dbReference>
<dbReference type="Pfam" id="PF04051">
    <property type="entry name" value="TRAPP"/>
    <property type="match status" value="1"/>
</dbReference>
<feature type="region of interest" description="Disordered" evidence="8">
    <location>
        <begin position="70"/>
        <end position="114"/>
    </location>
</feature>
<evidence type="ECO:0008006" key="11">
    <source>
        <dbReference type="Google" id="ProtNLM"/>
    </source>
</evidence>
<evidence type="ECO:0000256" key="4">
    <source>
        <dbReference type="ARBA" id="ARBA00022448"/>
    </source>
</evidence>
<gene>
    <name evidence="9" type="ORF">BN1723_017672</name>
</gene>
<feature type="non-terminal residue" evidence="9">
    <location>
        <position position="234"/>
    </location>
</feature>
<keyword evidence="5" id="KW-0256">Endoplasmic reticulum</keyword>
<dbReference type="GO" id="GO:1990072">
    <property type="term" value="C:TRAPPIII protein complex"/>
    <property type="evidence" value="ECO:0007669"/>
    <property type="project" value="TreeGrafter"/>
</dbReference>
<dbReference type="InterPro" id="IPR024096">
    <property type="entry name" value="NO_sig/Golgi_transp_ligand-bd"/>
</dbReference>
<accession>A0A0G4L995</accession>
<dbReference type="GO" id="GO:1990070">
    <property type="term" value="C:TRAPPI protein complex"/>
    <property type="evidence" value="ECO:0007669"/>
    <property type="project" value="TreeGrafter"/>
</dbReference>
<evidence type="ECO:0000256" key="6">
    <source>
        <dbReference type="ARBA" id="ARBA00022892"/>
    </source>
</evidence>
<dbReference type="SUPFAM" id="SSF111126">
    <property type="entry name" value="Ligand-binding domain in the NO signalling and Golgi transport"/>
    <property type="match status" value="1"/>
</dbReference>
<dbReference type="GO" id="GO:0005783">
    <property type="term" value="C:endoplasmic reticulum"/>
    <property type="evidence" value="ECO:0007669"/>
    <property type="project" value="UniProtKB-SubCell"/>
</dbReference>
<evidence type="ECO:0000256" key="2">
    <source>
        <dbReference type="ARBA" id="ARBA00004555"/>
    </source>
</evidence>
<comment type="similarity">
    <text evidence="3">Belongs to the TRAPP small subunits family. BET3 subfamily.</text>
</comment>
<dbReference type="AlphaFoldDB" id="A0A0G4L995"/>
<dbReference type="GO" id="GO:0006888">
    <property type="term" value="P:endoplasmic reticulum to Golgi vesicle-mediated transport"/>
    <property type="evidence" value="ECO:0007669"/>
    <property type="project" value="TreeGrafter"/>
</dbReference>
<evidence type="ECO:0000256" key="1">
    <source>
        <dbReference type="ARBA" id="ARBA00004240"/>
    </source>
</evidence>
<dbReference type="Proteomes" id="UP000045706">
    <property type="component" value="Unassembled WGS sequence"/>
</dbReference>
<dbReference type="GO" id="GO:1990071">
    <property type="term" value="C:TRAPPII protein complex"/>
    <property type="evidence" value="ECO:0007669"/>
    <property type="project" value="TreeGrafter"/>
</dbReference>
<sequence>IKQNLWQHLFGRQADRLEKSANPDTPDEYMIVDNEPLVNRFVSVPRELSQLNCAAFVAGIVEGACDGAGFPARERPDDPVAPPAPTTRKRTRRPPRSRHPAFQSPPPSETLKPTTLPTVISTLRVCPQITLVNNIITTIASFSHTSTMAYHTDDKTALSHSYEPVQDLALPPKAATVKTTEATHGSSPASSTKKIIELRRDSIPSTPHSLRNDNPFDTDVEAMITTTNTNNNNN</sequence>
<dbReference type="PANTHER" id="PTHR20902:SF0">
    <property type="entry name" value="TRAFFICKING PROTEIN PARTICLE COMPLEX SUBUNIT 5"/>
    <property type="match status" value="1"/>
</dbReference>
<evidence type="ECO:0000256" key="8">
    <source>
        <dbReference type="SAM" id="MobiDB-lite"/>
    </source>
</evidence>
<keyword evidence="6" id="KW-0931">ER-Golgi transport</keyword>
<evidence type="ECO:0000256" key="5">
    <source>
        <dbReference type="ARBA" id="ARBA00022824"/>
    </source>
</evidence>
<evidence type="ECO:0000256" key="3">
    <source>
        <dbReference type="ARBA" id="ARBA00006218"/>
    </source>
</evidence>
<dbReference type="EMBL" id="CVQI01009036">
    <property type="protein sequence ID" value="CRK18544.1"/>
    <property type="molecule type" value="Genomic_DNA"/>
</dbReference>
<comment type="subcellular location">
    <subcellularLocation>
        <location evidence="1">Endoplasmic reticulum</location>
    </subcellularLocation>
    <subcellularLocation>
        <location evidence="2">Golgi apparatus</location>
    </subcellularLocation>
</comment>
<keyword evidence="7" id="KW-0333">Golgi apparatus</keyword>
<organism evidence="9 10">
    <name type="scientific">Verticillium longisporum</name>
    <name type="common">Verticillium dahliae var. longisporum</name>
    <dbReference type="NCBI Taxonomy" id="100787"/>
    <lineage>
        <taxon>Eukaryota</taxon>
        <taxon>Fungi</taxon>
        <taxon>Dikarya</taxon>
        <taxon>Ascomycota</taxon>
        <taxon>Pezizomycotina</taxon>
        <taxon>Sordariomycetes</taxon>
        <taxon>Hypocreomycetidae</taxon>
        <taxon>Glomerellales</taxon>
        <taxon>Plectosphaerellaceae</taxon>
        <taxon>Verticillium</taxon>
    </lineage>
</organism>
<dbReference type="Gene3D" id="3.30.1380.20">
    <property type="entry name" value="Trafficking protein particle complex subunit 3"/>
    <property type="match status" value="1"/>
</dbReference>
<keyword evidence="4" id="KW-0813">Transport</keyword>
<feature type="compositionally biased region" description="Basic residues" evidence="8">
    <location>
        <begin position="87"/>
        <end position="99"/>
    </location>
</feature>
<dbReference type="InterPro" id="IPR007194">
    <property type="entry name" value="TRAPP_component"/>
</dbReference>
<dbReference type="InterPro" id="IPR016696">
    <property type="entry name" value="TRAPP-I_su5"/>
</dbReference>
<protein>
    <recommendedName>
        <fullName evidence="11">Trafficking protein particle complex subunit</fullName>
    </recommendedName>
</protein>
<proteinExistence type="inferred from homology"/>
<evidence type="ECO:0000313" key="10">
    <source>
        <dbReference type="Proteomes" id="UP000045706"/>
    </source>
</evidence>